<gene>
    <name evidence="3" type="ORF">KC01_LOCUS20267</name>
</gene>
<feature type="transmembrane region" description="Helical" evidence="1">
    <location>
        <begin position="310"/>
        <end position="334"/>
    </location>
</feature>
<dbReference type="AlphaFoldDB" id="A0AAV2KLA2"/>
<keyword evidence="1" id="KW-0472">Membrane</keyword>
<feature type="domain" description="USP" evidence="2">
    <location>
        <begin position="14"/>
        <end position="283"/>
    </location>
</feature>
<dbReference type="InterPro" id="IPR050164">
    <property type="entry name" value="Peptidase_C19"/>
</dbReference>
<sequence length="336" mass="37922">MGKADSNKEPKTPHGLYNQGATCYLNSILQLLFMTPNFYERLSSNRKRDLELKALFDSLKQGPCRTDNLTKHFHINDVSTQHDASQYLELILKRISPSASEMFRGELFHSIKCVKGHCINEDTDPFIVLPLPIIDPVNGLYSVETGLERIFETRMYMGENRAYCEDCGRNTEAEHKCEMKVHPQVLIILLKRFVLHHSSKGHIKSNCAVSIPATLDMKGMQYDLYGIVHHWGHLKSGHYTATVLSRNDKTWYQFNDDRVQKADEQLSGHTSSQTAYLLAYTGEQKQVVKTALSEPKRPLPATPPCRIKTALLVGCSVFVAVLFIALVLGLSLGLTK</sequence>
<dbReference type="CDD" id="cd02257">
    <property type="entry name" value="Peptidase_C19"/>
    <property type="match status" value="1"/>
</dbReference>
<keyword evidence="1" id="KW-0812">Transmembrane</keyword>
<dbReference type="PROSITE" id="PS00973">
    <property type="entry name" value="USP_2"/>
    <property type="match status" value="1"/>
</dbReference>
<keyword evidence="1" id="KW-1133">Transmembrane helix</keyword>
<dbReference type="Proteomes" id="UP001497482">
    <property type="component" value="Chromosome 19"/>
</dbReference>
<dbReference type="PANTHER" id="PTHR24006:SF899">
    <property type="entry name" value="UBIQUITIN CARBOXYL-TERMINAL HYDROLASE"/>
    <property type="match status" value="1"/>
</dbReference>
<reference evidence="3 4" key="1">
    <citation type="submission" date="2024-04" db="EMBL/GenBank/DDBJ databases">
        <authorList>
            <person name="Waldvogel A.-M."/>
            <person name="Schoenle A."/>
        </authorList>
    </citation>
    <scope>NUCLEOTIDE SEQUENCE [LARGE SCALE GENOMIC DNA]</scope>
</reference>
<dbReference type="InterPro" id="IPR001394">
    <property type="entry name" value="Peptidase_C19_UCH"/>
</dbReference>
<organism evidence="3 4">
    <name type="scientific">Knipowitschia caucasica</name>
    <name type="common">Caucasian dwarf goby</name>
    <name type="synonym">Pomatoschistus caucasicus</name>
    <dbReference type="NCBI Taxonomy" id="637954"/>
    <lineage>
        <taxon>Eukaryota</taxon>
        <taxon>Metazoa</taxon>
        <taxon>Chordata</taxon>
        <taxon>Craniata</taxon>
        <taxon>Vertebrata</taxon>
        <taxon>Euteleostomi</taxon>
        <taxon>Actinopterygii</taxon>
        <taxon>Neopterygii</taxon>
        <taxon>Teleostei</taxon>
        <taxon>Neoteleostei</taxon>
        <taxon>Acanthomorphata</taxon>
        <taxon>Gobiaria</taxon>
        <taxon>Gobiiformes</taxon>
        <taxon>Gobioidei</taxon>
        <taxon>Gobiidae</taxon>
        <taxon>Gobiinae</taxon>
        <taxon>Knipowitschia</taxon>
    </lineage>
</organism>
<dbReference type="GO" id="GO:0004843">
    <property type="term" value="F:cysteine-type deubiquitinase activity"/>
    <property type="evidence" value="ECO:0007669"/>
    <property type="project" value="InterPro"/>
</dbReference>
<accession>A0AAV2KLA2</accession>
<dbReference type="GO" id="GO:0005634">
    <property type="term" value="C:nucleus"/>
    <property type="evidence" value="ECO:0007669"/>
    <property type="project" value="TreeGrafter"/>
</dbReference>
<dbReference type="GO" id="GO:0016579">
    <property type="term" value="P:protein deubiquitination"/>
    <property type="evidence" value="ECO:0007669"/>
    <property type="project" value="InterPro"/>
</dbReference>
<dbReference type="SUPFAM" id="SSF54001">
    <property type="entry name" value="Cysteine proteinases"/>
    <property type="match status" value="1"/>
</dbReference>
<evidence type="ECO:0000259" key="2">
    <source>
        <dbReference type="PROSITE" id="PS50235"/>
    </source>
</evidence>
<dbReference type="PROSITE" id="PS50235">
    <property type="entry name" value="USP_3"/>
    <property type="match status" value="1"/>
</dbReference>
<evidence type="ECO:0000313" key="3">
    <source>
        <dbReference type="EMBL" id="CAL1590818.1"/>
    </source>
</evidence>
<dbReference type="Pfam" id="PF00443">
    <property type="entry name" value="UCH"/>
    <property type="match status" value="1"/>
</dbReference>
<dbReference type="EMBL" id="OZ035841">
    <property type="protein sequence ID" value="CAL1590818.1"/>
    <property type="molecule type" value="Genomic_DNA"/>
</dbReference>
<keyword evidence="4" id="KW-1185">Reference proteome</keyword>
<dbReference type="InterPro" id="IPR038765">
    <property type="entry name" value="Papain-like_cys_pep_sf"/>
</dbReference>
<dbReference type="InterPro" id="IPR018200">
    <property type="entry name" value="USP_CS"/>
</dbReference>
<dbReference type="InterPro" id="IPR028889">
    <property type="entry name" value="USP"/>
</dbReference>
<dbReference type="PROSITE" id="PS00972">
    <property type="entry name" value="USP_1"/>
    <property type="match status" value="1"/>
</dbReference>
<name>A0AAV2KLA2_KNICA</name>
<evidence type="ECO:0000313" key="4">
    <source>
        <dbReference type="Proteomes" id="UP001497482"/>
    </source>
</evidence>
<evidence type="ECO:0000256" key="1">
    <source>
        <dbReference type="SAM" id="Phobius"/>
    </source>
</evidence>
<dbReference type="GO" id="GO:0005829">
    <property type="term" value="C:cytosol"/>
    <property type="evidence" value="ECO:0007669"/>
    <property type="project" value="TreeGrafter"/>
</dbReference>
<dbReference type="PANTHER" id="PTHR24006">
    <property type="entry name" value="UBIQUITIN CARBOXYL-TERMINAL HYDROLASE"/>
    <property type="match status" value="1"/>
</dbReference>
<protein>
    <recommendedName>
        <fullName evidence="2">USP domain-containing protein</fullName>
    </recommendedName>
</protein>
<proteinExistence type="predicted"/>
<dbReference type="Gene3D" id="3.90.70.10">
    <property type="entry name" value="Cysteine proteinases"/>
    <property type="match status" value="1"/>
</dbReference>